<reference evidence="2 3" key="1">
    <citation type="submission" date="2019-12" db="EMBL/GenBank/DDBJ databases">
        <authorList>
            <person name="Huq M.A."/>
        </authorList>
    </citation>
    <scope>NUCLEOTIDE SEQUENCE [LARGE SCALE GENOMIC DNA]</scope>
    <source>
        <strain evidence="2 3">MAH-18</strain>
    </source>
</reference>
<feature type="transmembrane region" description="Helical" evidence="1">
    <location>
        <begin position="173"/>
        <end position="193"/>
    </location>
</feature>
<feature type="transmembrane region" description="Helical" evidence="1">
    <location>
        <begin position="294"/>
        <end position="313"/>
    </location>
</feature>
<keyword evidence="3" id="KW-1185">Reference proteome</keyword>
<dbReference type="RefSeq" id="WP_181645044.1">
    <property type="nucleotide sequence ID" value="NZ_WSEK01000004.1"/>
</dbReference>
<sequence>MEDVVFVAVVGARFLVPLLIPWFPLPAIIACLVLDAADQTIFQAFGYDPPGYQNYDKAMDIFYLSIAYLAAMRNWDNLRAFAVARFLFYYRLVGAFLFEMTHERWLLLVFPNTFEYFFIAYELWRTRWRTRPVTERAWILTAAFIWIVIKLPQEYWLHVAELDVTDTLEDYWWAWPLLITLLLVLAGILWFVVRPRLPEPAHSFRLAADPLPDAVDTSASLAALRIRGGWVVSWMTLEKIVLVGLVSVIYGQFLPTVTMSTAELFVSIGLLVALNAAITLAFSRRSWTLESAAGAVVTRILLNVVLVLLYDAAFGRTSGGWTTFFFLCLISLITTLHDRYQPVYAFRRAEDRSAAATGAAPPPAPA</sequence>
<feature type="transmembrane region" description="Helical" evidence="1">
    <location>
        <begin position="319"/>
        <end position="337"/>
    </location>
</feature>
<proteinExistence type="predicted"/>
<keyword evidence="1" id="KW-1133">Transmembrane helix</keyword>
<keyword evidence="1" id="KW-0472">Membrane</keyword>
<feature type="transmembrane region" description="Helical" evidence="1">
    <location>
        <begin position="6"/>
        <end position="34"/>
    </location>
</feature>
<name>A0A6L6XPW9_9ACTN</name>
<accession>A0A6L6XPW9</accession>
<dbReference type="EMBL" id="WSEK01000004">
    <property type="protein sequence ID" value="MVQ49048.1"/>
    <property type="molecule type" value="Genomic_DNA"/>
</dbReference>
<feature type="transmembrane region" description="Helical" evidence="1">
    <location>
        <begin position="104"/>
        <end position="124"/>
    </location>
</feature>
<dbReference type="Proteomes" id="UP000473525">
    <property type="component" value="Unassembled WGS sequence"/>
</dbReference>
<feature type="transmembrane region" description="Helical" evidence="1">
    <location>
        <begin position="264"/>
        <end position="282"/>
    </location>
</feature>
<evidence type="ECO:0000313" key="2">
    <source>
        <dbReference type="EMBL" id="MVQ49048.1"/>
    </source>
</evidence>
<evidence type="ECO:0000256" key="1">
    <source>
        <dbReference type="SAM" id="Phobius"/>
    </source>
</evidence>
<comment type="caution">
    <text evidence="2">The sequence shown here is derived from an EMBL/GenBank/DDBJ whole genome shotgun (WGS) entry which is preliminary data.</text>
</comment>
<keyword evidence="1" id="KW-0812">Transmembrane</keyword>
<protein>
    <submittedName>
        <fullName evidence="2">Uncharacterized protein</fullName>
    </submittedName>
</protein>
<feature type="transmembrane region" description="Helical" evidence="1">
    <location>
        <begin position="78"/>
        <end position="98"/>
    </location>
</feature>
<feature type="transmembrane region" description="Helical" evidence="1">
    <location>
        <begin position="136"/>
        <end position="153"/>
    </location>
</feature>
<evidence type="ECO:0000313" key="3">
    <source>
        <dbReference type="Proteomes" id="UP000473525"/>
    </source>
</evidence>
<organism evidence="2 3">
    <name type="scientific">Nocardioides agri</name>
    <dbReference type="NCBI Taxonomy" id="2682843"/>
    <lineage>
        <taxon>Bacteria</taxon>
        <taxon>Bacillati</taxon>
        <taxon>Actinomycetota</taxon>
        <taxon>Actinomycetes</taxon>
        <taxon>Propionibacteriales</taxon>
        <taxon>Nocardioidaceae</taxon>
        <taxon>Nocardioides</taxon>
    </lineage>
</organism>
<dbReference type="AlphaFoldDB" id="A0A6L6XPW9"/>
<gene>
    <name evidence="2" type="ORF">GON03_07620</name>
</gene>
<feature type="transmembrane region" description="Helical" evidence="1">
    <location>
        <begin position="230"/>
        <end position="252"/>
    </location>
</feature>